<sequence length="195" mass="22374">MSDSQATHIDIKAYWGADIRRDRPPRDLPFSALATRISSLFHRTAGEGEELRFRYMDDEGDWIDISTEREWRTAVDQINKILRLVISPQPIQTIVQFADEHEGNHIALDSNPTEIEKTQDDVTSKEEKTETRIGGSSRHRCLTADYCGRMPGAWEERDDHSFIDGGCDGRWRGGLKNLQCKKSHAHYRAFKTPCL</sequence>
<reference evidence="4 5" key="1">
    <citation type="journal article" date="2018" name="Genome Biol. Evol.">
        <title>Multiple Roots of Fruiting Body Formation in Amoebozoa.</title>
        <authorList>
            <person name="Hillmann F."/>
            <person name="Forbes G."/>
            <person name="Novohradska S."/>
            <person name="Ferling I."/>
            <person name="Riege K."/>
            <person name="Groth M."/>
            <person name="Westermann M."/>
            <person name="Marz M."/>
            <person name="Spaller T."/>
            <person name="Winckler T."/>
            <person name="Schaap P."/>
            <person name="Glockner G."/>
        </authorList>
    </citation>
    <scope>NUCLEOTIDE SEQUENCE [LARGE SCALE GENOMIC DNA]</scope>
    <source>
        <strain evidence="4 5">Jena</strain>
    </source>
</reference>
<name>A0A2P6NII6_9EUKA</name>
<feature type="domain" description="PB1" evidence="2">
    <location>
        <begin position="8"/>
        <end position="91"/>
    </location>
</feature>
<dbReference type="EMBL" id="MDYQ01000076">
    <property type="protein sequence ID" value="PRP83770.1"/>
    <property type="molecule type" value="Genomic_DNA"/>
</dbReference>
<evidence type="ECO:0000313" key="3">
    <source>
        <dbReference type="EMBL" id="PRP79643.1"/>
    </source>
</evidence>
<dbReference type="CDD" id="cd05992">
    <property type="entry name" value="PB1"/>
    <property type="match status" value="1"/>
</dbReference>
<evidence type="ECO:0000259" key="2">
    <source>
        <dbReference type="PROSITE" id="PS51745"/>
    </source>
</evidence>
<gene>
    <name evidence="4" type="ORF">PROFUN_08968</name>
    <name evidence="3" type="ORF">PROFUN_10543</name>
</gene>
<protein>
    <recommendedName>
        <fullName evidence="2">PB1 domain-containing protein</fullName>
    </recommendedName>
</protein>
<dbReference type="Pfam" id="PF00564">
    <property type="entry name" value="PB1"/>
    <property type="match status" value="1"/>
</dbReference>
<accession>A0A2P6NII6</accession>
<dbReference type="AlphaFoldDB" id="A0A2P6NII6"/>
<organism evidence="4 5">
    <name type="scientific">Planoprotostelium fungivorum</name>
    <dbReference type="NCBI Taxonomy" id="1890364"/>
    <lineage>
        <taxon>Eukaryota</taxon>
        <taxon>Amoebozoa</taxon>
        <taxon>Evosea</taxon>
        <taxon>Variosea</taxon>
        <taxon>Cavosteliida</taxon>
        <taxon>Cavosteliaceae</taxon>
        <taxon>Planoprotostelium</taxon>
    </lineage>
</organism>
<evidence type="ECO:0000256" key="1">
    <source>
        <dbReference type="SAM" id="MobiDB-lite"/>
    </source>
</evidence>
<evidence type="ECO:0000313" key="4">
    <source>
        <dbReference type="EMBL" id="PRP83770.1"/>
    </source>
</evidence>
<dbReference type="InParanoid" id="A0A2P6NII6"/>
<feature type="region of interest" description="Disordered" evidence="1">
    <location>
        <begin position="115"/>
        <end position="134"/>
    </location>
</feature>
<dbReference type="InterPro" id="IPR000270">
    <property type="entry name" value="PB1_dom"/>
</dbReference>
<dbReference type="Proteomes" id="UP000241769">
    <property type="component" value="Unassembled WGS sequence"/>
</dbReference>
<proteinExistence type="predicted"/>
<dbReference type="PROSITE" id="PS51745">
    <property type="entry name" value="PB1"/>
    <property type="match status" value="1"/>
</dbReference>
<evidence type="ECO:0000313" key="5">
    <source>
        <dbReference type="Proteomes" id="UP000241769"/>
    </source>
</evidence>
<dbReference type="SUPFAM" id="SSF54277">
    <property type="entry name" value="CAD &amp; PB1 domains"/>
    <property type="match status" value="1"/>
</dbReference>
<keyword evidence="5" id="KW-1185">Reference proteome</keyword>
<dbReference type="InterPro" id="IPR053793">
    <property type="entry name" value="PB1-like"/>
</dbReference>
<comment type="caution">
    <text evidence="4">The sequence shown here is derived from an EMBL/GenBank/DDBJ whole genome shotgun (WGS) entry which is preliminary data.</text>
</comment>
<dbReference type="EMBL" id="MDYQ01000176">
    <property type="protein sequence ID" value="PRP79643.1"/>
    <property type="molecule type" value="Genomic_DNA"/>
</dbReference>
<dbReference type="Gene3D" id="3.10.20.90">
    <property type="entry name" value="Phosphatidylinositol 3-kinase Catalytic Subunit, Chain A, domain 1"/>
    <property type="match status" value="1"/>
</dbReference>
<feature type="compositionally biased region" description="Basic and acidic residues" evidence="1">
    <location>
        <begin position="115"/>
        <end position="131"/>
    </location>
</feature>
<dbReference type="SMART" id="SM00666">
    <property type="entry name" value="PB1"/>
    <property type="match status" value="1"/>
</dbReference>